<dbReference type="GO" id="GO:0016020">
    <property type="term" value="C:membrane"/>
    <property type="evidence" value="ECO:0007669"/>
    <property type="project" value="TreeGrafter"/>
</dbReference>
<dbReference type="Pfam" id="PF06966">
    <property type="entry name" value="DUF1295"/>
    <property type="match status" value="1"/>
</dbReference>
<dbReference type="PANTHER" id="PTHR32251:SF15">
    <property type="entry name" value="3-OXO-5-ALPHA-STEROID 4-DEHYDROGENASE (DUF1295)"/>
    <property type="match status" value="1"/>
</dbReference>
<proteinExistence type="predicted"/>
<feature type="transmembrane region" description="Helical" evidence="1">
    <location>
        <begin position="99"/>
        <end position="121"/>
    </location>
</feature>
<dbReference type="Proteomes" id="UP000245207">
    <property type="component" value="Unassembled WGS sequence"/>
</dbReference>
<comment type="caution">
    <text evidence="2">The sequence shown here is derived from an EMBL/GenBank/DDBJ whole genome shotgun (WGS) entry which is preliminary data.</text>
</comment>
<name>A0A2U1LAZ6_ARTAN</name>
<dbReference type="PANTHER" id="PTHR32251">
    <property type="entry name" value="3-OXO-5-ALPHA-STEROID 4-DEHYDROGENASE"/>
    <property type="match status" value="1"/>
</dbReference>
<keyword evidence="3" id="KW-1185">Reference proteome</keyword>
<keyword evidence="1" id="KW-1133">Transmembrane helix</keyword>
<evidence type="ECO:0000256" key="1">
    <source>
        <dbReference type="SAM" id="Phobius"/>
    </source>
</evidence>
<sequence>MVISTQNGSGTIQGDVHILNSNNVKAVWQSSSTVYNQVDYVATADQQKLIFKNLPANRGKWCDVGLWGYSRHPNYFGEVSDLIVGNFVASIPVLEGVEWLVVLGPIFLTLLLLFVSGISLLEADDLQSVIQHFLEANRVTHAILGHSKDATCYTIFEPGASVVEVCSALTSLTSDVSVALQLMKCDIMQPVKGETYQQNSDTLLSVAVSDRIPADANYRP</sequence>
<evidence type="ECO:0000313" key="3">
    <source>
        <dbReference type="Proteomes" id="UP000245207"/>
    </source>
</evidence>
<reference evidence="2 3" key="1">
    <citation type="journal article" date="2018" name="Mol. Plant">
        <title>The genome of Artemisia annua provides insight into the evolution of Asteraceae family and artemisinin biosynthesis.</title>
        <authorList>
            <person name="Shen Q."/>
            <person name="Zhang L."/>
            <person name="Liao Z."/>
            <person name="Wang S."/>
            <person name="Yan T."/>
            <person name="Shi P."/>
            <person name="Liu M."/>
            <person name="Fu X."/>
            <person name="Pan Q."/>
            <person name="Wang Y."/>
            <person name="Lv Z."/>
            <person name="Lu X."/>
            <person name="Zhang F."/>
            <person name="Jiang W."/>
            <person name="Ma Y."/>
            <person name="Chen M."/>
            <person name="Hao X."/>
            <person name="Li L."/>
            <person name="Tang Y."/>
            <person name="Lv G."/>
            <person name="Zhou Y."/>
            <person name="Sun X."/>
            <person name="Brodelius P.E."/>
            <person name="Rose J.K.C."/>
            <person name="Tang K."/>
        </authorList>
    </citation>
    <scope>NUCLEOTIDE SEQUENCE [LARGE SCALE GENOMIC DNA]</scope>
    <source>
        <strain evidence="3">cv. Huhao1</strain>
        <tissue evidence="2">Leaf</tissue>
    </source>
</reference>
<evidence type="ECO:0000313" key="2">
    <source>
        <dbReference type="EMBL" id="PWA46141.1"/>
    </source>
</evidence>
<protein>
    <submittedName>
        <fullName evidence="2">Uncharacterized protein</fullName>
    </submittedName>
</protein>
<dbReference type="OrthoDB" id="67965at2759"/>
<dbReference type="STRING" id="35608.A0A2U1LAZ6"/>
<keyword evidence="1" id="KW-0472">Membrane</keyword>
<dbReference type="InterPro" id="IPR010721">
    <property type="entry name" value="UstE-like"/>
</dbReference>
<gene>
    <name evidence="2" type="ORF">CTI12_AA509620</name>
</gene>
<dbReference type="AlphaFoldDB" id="A0A2U1LAZ6"/>
<accession>A0A2U1LAZ6</accession>
<keyword evidence="1" id="KW-0812">Transmembrane</keyword>
<dbReference type="EMBL" id="PKPP01010433">
    <property type="protein sequence ID" value="PWA46141.1"/>
    <property type="molecule type" value="Genomic_DNA"/>
</dbReference>
<dbReference type="Gene3D" id="1.20.120.1630">
    <property type="match status" value="1"/>
</dbReference>
<organism evidence="2 3">
    <name type="scientific">Artemisia annua</name>
    <name type="common">Sweet wormwood</name>
    <dbReference type="NCBI Taxonomy" id="35608"/>
    <lineage>
        <taxon>Eukaryota</taxon>
        <taxon>Viridiplantae</taxon>
        <taxon>Streptophyta</taxon>
        <taxon>Embryophyta</taxon>
        <taxon>Tracheophyta</taxon>
        <taxon>Spermatophyta</taxon>
        <taxon>Magnoliopsida</taxon>
        <taxon>eudicotyledons</taxon>
        <taxon>Gunneridae</taxon>
        <taxon>Pentapetalae</taxon>
        <taxon>asterids</taxon>
        <taxon>campanulids</taxon>
        <taxon>Asterales</taxon>
        <taxon>Asteraceae</taxon>
        <taxon>Asteroideae</taxon>
        <taxon>Anthemideae</taxon>
        <taxon>Artemisiinae</taxon>
        <taxon>Artemisia</taxon>
    </lineage>
</organism>